<protein>
    <submittedName>
        <fullName evidence="1">Uncharacterized protein</fullName>
    </submittedName>
</protein>
<reference evidence="1 2" key="1">
    <citation type="submission" date="2022-04" db="EMBL/GenBank/DDBJ databases">
        <title>Genome sequence of C. roseum typestrain.</title>
        <authorList>
            <person name="Poehlein A."/>
            <person name="Schoch T."/>
            <person name="Duerre P."/>
            <person name="Daniel R."/>
        </authorList>
    </citation>
    <scope>NUCLEOTIDE SEQUENCE [LARGE SCALE GENOMIC DNA]</scope>
    <source>
        <strain evidence="1 2">DSM 7320</strain>
    </source>
</reference>
<gene>
    <name evidence="1" type="ORF">CROST_033100</name>
</gene>
<proteinExistence type="predicted"/>
<accession>A0A1S8LYN7</accession>
<dbReference type="RefSeq" id="WP_176091589.1">
    <property type="nucleotide sequence ID" value="NZ_CP096983.1"/>
</dbReference>
<dbReference type="KEGG" id="crw:CROST_033100"/>
<evidence type="ECO:0000313" key="1">
    <source>
        <dbReference type="EMBL" id="URZ12587.1"/>
    </source>
</evidence>
<evidence type="ECO:0000313" key="2">
    <source>
        <dbReference type="Proteomes" id="UP000190951"/>
    </source>
</evidence>
<name>A0A1S8LYN7_9CLOT</name>
<organism evidence="1 2">
    <name type="scientific">Clostridium felsineum</name>
    <dbReference type="NCBI Taxonomy" id="36839"/>
    <lineage>
        <taxon>Bacteria</taxon>
        <taxon>Bacillati</taxon>
        <taxon>Bacillota</taxon>
        <taxon>Clostridia</taxon>
        <taxon>Eubacteriales</taxon>
        <taxon>Clostridiaceae</taxon>
        <taxon>Clostridium</taxon>
    </lineage>
</organism>
<dbReference type="Proteomes" id="UP000190951">
    <property type="component" value="Chromosome"/>
</dbReference>
<dbReference type="EMBL" id="CP096983">
    <property type="protein sequence ID" value="URZ12587.1"/>
    <property type="molecule type" value="Genomic_DNA"/>
</dbReference>
<dbReference type="AlphaFoldDB" id="A0A1S8LYN7"/>
<keyword evidence="2" id="KW-1185">Reference proteome</keyword>
<dbReference type="STRING" id="84029.CROST_28830"/>
<sequence>MLLRDAEKLKQKIHERVDKAVDSMIKIGTVNYFEINIKHVNGEILCKPSYTEKEKIK</sequence>